<sequence length="795" mass="90375">MEGSQWTAPIWPKFAPRSEDKRRDFHYSYPDWGNIGPATAALAQCTDLQMESSKAPSSSCFTTLKDIQKKFPLKTTCQFSYPLLHPQRSYSHSCVQHPLVGNCIDVVEVGDQSTVVHVDLTSAKQQAVVASRLRPGRYYQKDEPITDDPFFHLEKQDNILVDHVYQVVSKSYHNDVHVLVRCPTAVHVAALGQSGFARDTIKSFDSSLTSDAALSSIVPGLWSLVTANGEVSLFDAEAREPLWMTCCLRSRNSKNESARTFGCDFGRHPLNLFVRNEGQLWLYDTRKSPDFPGPLFDLKKIEEYASAQENICSFIPCSDQPHVYIVMDESVYVVDDRQPKTPVMHWRHMLPESPTFSVLKRFESLEILMLSCTQNKEISMICSEWECGMQQCFGVGLPHHFPTVRDTAAFAHSRCLWFTSQVQERLEESTWLGTALLSHPVESDRLLFISLHNTGDIFSHPFQSLQTKTNSTLSIEKKQGETMLDKWERDVVEVSTHNWLFQNVKYFDVSGFFHQVLNKQSCGYVEEILDGLPEIKLNHLNDKTNSSNSMQILASKTNKNKQVSPNTKKAAKSCLKIIEKVEKSTDCNGENFHKKTSNIWNLKDQVQKYKSNWASKSSRARSWNRSLMDAYVIDPNADPFCDRYIHSNDSVTENCLNKFLPKDMIADLKIDKIKSCEDFLASKITSLWLGEHNTSVRDEKAGIEQHETFDKRLSNLIGIPTTKRKHGFQYHTAPVDLSDVSARLNMLYQVRNEPSPEPYEISGYPSASILESSQSASVKSKGTLKKKKKKRLDGF</sequence>
<name>A0A5B7DG58_PORTR</name>
<feature type="region of interest" description="Disordered" evidence="1">
    <location>
        <begin position="772"/>
        <end position="795"/>
    </location>
</feature>
<comment type="caution">
    <text evidence="2">The sequence shown here is derived from an EMBL/GenBank/DDBJ whole genome shotgun (WGS) entry which is preliminary data.</text>
</comment>
<dbReference type="GO" id="GO:0001164">
    <property type="term" value="F:RNA polymerase I core promoter sequence-specific DNA binding"/>
    <property type="evidence" value="ECO:0007669"/>
    <property type="project" value="TreeGrafter"/>
</dbReference>
<organism evidence="2 3">
    <name type="scientific">Portunus trituberculatus</name>
    <name type="common">Swimming crab</name>
    <name type="synonym">Neptunus trituberculatus</name>
    <dbReference type="NCBI Taxonomy" id="210409"/>
    <lineage>
        <taxon>Eukaryota</taxon>
        <taxon>Metazoa</taxon>
        <taxon>Ecdysozoa</taxon>
        <taxon>Arthropoda</taxon>
        <taxon>Crustacea</taxon>
        <taxon>Multicrustacea</taxon>
        <taxon>Malacostraca</taxon>
        <taxon>Eumalacostraca</taxon>
        <taxon>Eucarida</taxon>
        <taxon>Decapoda</taxon>
        <taxon>Pleocyemata</taxon>
        <taxon>Brachyura</taxon>
        <taxon>Eubrachyura</taxon>
        <taxon>Portunoidea</taxon>
        <taxon>Portunidae</taxon>
        <taxon>Portuninae</taxon>
        <taxon>Portunus</taxon>
    </lineage>
</organism>
<keyword evidence="3" id="KW-1185">Reference proteome</keyword>
<dbReference type="EMBL" id="VSRR010000847">
    <property type="protein sequence ID" value="MPC20213.1"/>
    <property type="molecule type" value="Genomic_DNA"/>
</dbReference>
<dbReference type="PANTHER" id="PTHR15319:SF1">
    <property type="entry name" value="TATA BOX-BINDING PROTEIN-ASSOCIATED FACTOR RNA POLYMERASE I SUBUNIT C"/>
    <property type="match status" value="1"/>
</dbReference>
<dbReference type="OrthoDB" id="2382881at2759"/>
<dbReference type="PANTHER" id="PTHR15319">
    <property type="entry name" value="TATA BOX-BINDING PROTEIN ASSOCIATED FACTOR RNA POLYMERASE I SUBUNIT C"/>
    <property type="match status" value="1"/>
</dbReference>
<evidence type="ECO:0000313" key="3">
    <source>
        <dbReference type="Proteomes" id="UP000324222"/>
    </source>
</evidence>
<dbReference type="Proteomes" id="UP000324222">
    <property type="component" value="Unassembled WGS sequence"/>
</dbReference>
<feature type="compositionally biased region" description="Basic residues" evidence="1">
    <location>
        <begin position="782"/>
        <end position="795"/>
    </location>
</feature>
<accession>A0A5B7DG58</accession>
<dbReference type="GO" id="GO:0001650">
    <property type="term" value="C:fibrillar center"/>
    <property type="evidence" value="ECO:0007669"/>
    <property type="project" value="TreeGrafter"/>
</dbReference>
<evidence type="ECO:0008006" key="4">
    <source>
        <dbReference type="Google" id="ProtNLM"/>
    </source>
</evidence>
<evidence type="ECO:0000256" key="1">
    <source>
        <dbReference type="SAM" id="MobiDB-lite"/>
    </source>
</evidence>
<dbReference type="InterPro" id="IPR038801">
    <property type="entry name" value="TAF1C"/>
</dbReference>
<protein>
    <recommendedName>
        <fullName evidence="4">TATA box-binding protein-associated factor RNA polymerase I subunit C</fullName>
    </recommendedName>
</protein>
<proteinExistence type="predicted"/>
<gene>
    <name evidence="2" type="ORF">E2C01_013149</name>
</gene>
<feature type="compositionally biased region" description="Low complexity" evidence="1">
    <location>
        <begin position="772"/>
        <end position="781"/>
    </location>
</feature>
<reference evidence="2 3" key="1">
    <citation type="submission" date="2019-05" db="EMBL/GenBank/DDBJ databases">
        <title>Another draft genome of Portunus trituberculatus and its Hox gene families provides insights of decapod evolution.</title>
        <authorList>
            <person name="Jeong J.-H."/>
            <person name="Song I."/>
            <person name="Kim S."/>
            <person name="Choi T."/>
            <person name="Kim D."/>
            <person name="Ryu S."/>
            <person name="Kim W."/>
        </authorList>
    </citation>
    <scope>NUCLEOTIDE SEQUENCE [LARGE SCALE GENOMIC DNA]</scope>
    <source>
        <tissue evidence="2">Muscle</tissue>
    </source>
</reference>
<dbReference type="AlphaFoldDB" id="A0A5B7DG58"/>
<evidence type="ECO:0000313" key="2">
    <source>
        <dbReference type="EMBL" id="MPC20213.1"/>
    </source>
</evidence>